<geneLocation type="plasmid" evidence="1">
    <name>p10057-catA</name>
</geneLocation>
<keyword evidence="1" id="KW-0614">Plasmid</keyword>
<protein>
    <submittedName>
        <fullName evidence="1">Uncharacterized protein</fullName>
    </submittedName>
</protein>
<proteinExistence type="predicted"/>
<sequence>MSFTLKKTCSRIFIITPIVQKNGDGHIQELCIYTALICNDIFLFTSRKNIP</sequence>
<organism evidence="1">
    <name type="scientific">Klebsiella pneumoniae</name>
    <dbReference type="NCBI Taxonomy" id="573"/>
    <lineage>
        <taxon>Bacteria</taxon>
        <taxon>Pseudomonadati</taxon>
        <taxon>Pseudomonadota</taxon>
        <taxon>Gammaproteobacteria</taxon>
        <taxon>Enterobacterales</taxon>
        <taxon>Enterobacteriaceae</taxon>
        <taxon>Klebsiella/Raoultella group</taxon>
        <taxon>Klebsiella</taxon>
        <taxon>Klebsiella pneumoniae complex</taxon>
    </lineage>
</organism>
<reference evidence="1" key="1">
    <citation type="submission" date="2019-09" db="EMBL/GenBank/DDBJ databases">
        <authorList>
            <person name="Zhou D."/>
            <person name="Xu Y."/>
        </authorList>
    </citation>
    <scope>NUCLEOTIDE SEQUENCE</scope>
    <source>
        <strain evidence="1">201210010057</strain>
        <plasmid evidence="1">p10057-catA</plasmid>
    </source>
</reference>
<dbReference type="AlphaFoldDB" id="A0A7G5F781"/>
<evidence type="ECO:0000313" key="1">
    <source>
        <dbReference type="EMBL" id="QMV82461.1"/>
    </source>
</evidence>
<name>A0A7G5F781_KLEPN</name>
<dbReference type="EMBL" id="MN423364">
    <property type="protein sequence ID" value="QMV82461.1"/>
    <property type="molecule type" value="Genomic_DNA"/>
</dbReference>
<accession>A0A7G5F781</accession>